<evidence type="ECO:0000313" key="2">
    <source>
        <dbReference type="EMBL" id="MCO1658861.1"/>
    </source>
</evidence>
<evidence type="ECO:0008006" key="4">
    <source>
        <dbReference type="Google" id="ProtNLM"/>
    </source>
</evidence>
<organism evidence="2 3">
    <name type="scientific">Pseudonocardia humida</name>
    <dbReference type="NCBI Taxonomy" id="2800819"/>
    <lineage>
        <taxon>Bacteria</taxon>
        <taxon>Bacillati</taxon>
        <taxon>Actinomycetota</taxon>
        <taxon>Actinomycetes</taxon>
        <taxon>Pseudonocardiales</taxon>
        <taxon>Pseudonocardiaceae</taxon>
        <taxon>Pseudonocardia</taxon>
    </lineage>
</organism>
<accession>A0ABT1A760</accession>
<feature type="transmembrane region" description="Helical" evidence="1">
    <location>
        <begin position="447"/>
        <end position="471"/>
    </location>
</feature>
<evidence type="ECO:0000313" key="3">
    <source>
        <dbReference type="Proteomes" id="UP001165283"/>
    </source>
</evidence>
<feature type="transmembrane region" description="Helical" evidence="1">
    <location>
        <begin position="412"/>
        <end position="435"/>
    </location>
</feature>
<evidence type="ECO:0000256" key="1">
    <source>
        <dbReference type="SAM" id="Phobius"/>
    </source>
</evidence>
<proteinExistence type="predicted"/>
<keyword evidence="3" id="KW-1185">Reference proteome</keyword>
<feature type="transmembrane region" description="Helical" evidence="1">
    <location>
        <begin position="172"/>
        <end position="197"/>
    </location>
</feature>
<feature type="transmembrane region" description="Helical" evidence="1">
    <location>
        <begin position="141"/>
        <end position="166"/>
    </location>
</feature>
<keyword evidence="1" id="KW-0472">Membrane</keyword>
<protein>
    <recommendedName>
        <fullName evidence="4">ABC-2 type transport system permease protein</fullName>
    </recommendedName>
</protein>
<reference evidence="2" key="1">
    <citation type="submission" date="2021-04" db="EMBL/GenBank/DDBJ databases">
        <title>Pseudonocardia sp. nov., isolated from sandy soil of mangrove forest.</title>
        <authorList>
            <person name="Zan Z."/>
            <person name="Huang R."/>
            <person name="Liu W."/>
        </authorList>
    </citation>
    <scope>NUCLEOTIDE SEQUENCE</scope>
    <source>
        <strain evidence="2">S2-4</strain>
    </source>
</reference>
<name>A0ABT1A760_9PSEU</name>
<feature type="transmembrane region" description="Helical" evidence="1">
    <location>
        <begin position="204"/>
        <end position="224"/>
    </location>
</feature>
<feature type="transmembrane region" description="Helical" evidence="1">
    <location>
        <begin position="37"/>
        <end position="55"/>
    </location>
</feature>
<feature type="transmembrane region" description="Helical" evidence="1">
    <location>
        <begin position="254"/>
        <end position="274"/>
    </location>
</feature>
<gene>
    <name evidence="2" type="ORF">KDL28_27700</name>
</gene>
<sequence length="549" mass="55800">MTTVIADHRSPGRPSVVTEALTGVSGLVRLIARRDRAVLGLWVLATVGLLAGAAASTASTYPSPQARADRYDQILAVPTFLVFQSRAFDDGVGALAAQQAFGGTTILAALGAALLVVRHTRGEEESGRRELLGSTVVGRQAPLAAILAVTLAAGVLIGVLGSAALISSGLPATGAVALGTVACGAAWIGAGMGAVAAQLTTRPALAAIGALGTFVVLHYLRGLVHLGGDRLAWLGWLIPNGWLEQVRPFADERWWPLALVAALTAALVAGAGALSARRDLGAALVAPRRGPATAVPALRDPLRLAWHLHRGSILAWSLGLAAIGSAMGAAGSAAVADYADLAWVADYASALRLSDPADAFFVYVVFVFVFVTAGHAVFLTLRLRTDEASGLAESLLATPTSRARWAAGHLGVALLAPVLLQTSLGVGLGVGAGAATGDLAGELTRGLGLALPLVPAVWVLVGVTVAAFGAVSRTAPVLGWLAIGIGIGAEIAVKAGVLPEAVYRAVSPFSHVSAYYRPTPLVYIGLVIIAGALIAAGIALLQRRDVLPE</sequence>
<comment type="caution">
    <text evidence="2">The sequence shown here is derived from an EMBL/GenBank/DDBJ whole genome shotgun (WGS) entry which is preliminary data.</text>
</comment>
<dbReference type="Proteomes" id="UP001165283">
    <property type="component" value="Unassembled WGS sequence"/>
</dbReference>
<keyword evidence="1" id="KW-1133">Transmembrane helix</keyword>
<feature type="transmembrane region" description="Helical" evidence="1">
    <location>
        <begin position="478"/>
        <end position="501"/>
    </location>
</feature>
<feature type="transmembrane region" description="Helical" evidence="1">
    <location>
        <begin position="100"/>
        <end position="120"/>
    </location>
</feature>
<feature type="transmembrane region" description="Helical" evidence="1">
    <location>
        <begin position="359"/>
        <end position="381"/>
    </location>
</feature>
<keyword evidence="1" id="KW-0812">Transmembrane</keyword>
<feature type="transmembrane region" description="Helical" evidence="1">
    <location>
        <begin position="521"/>
        <end position="541"/>
    </location>
</feature>
<feature type="transmembrane region" description="Helical" evidence="1">
    <location>
        <begin position="313"/>
        <end position="339"/>
    </location>
</feature>
<dbReference type="EMBL" id="JAGSOV010000060">
    <property type="protein sequence ID" value="MCO1658861.1"/>
    <property type="molecule type" value="Genomic_DNA"/>
</dbReference>